<evidence type="ECO:0000313" key="2">
    <source>
        <dbReference type="Proteomes" id="UP000886602"/>
    </source>
</evidence>
<dbReference type="EMBL" id="JADJNC010000005">
    <property type="protein sequence ID" value="MBK7422242.1"/>
    <property type="molecule type" value="Genomic_DNA"/>
</dbReference>
<dbReference type="Proteomes" id="UP000886602">
    <property type="component" value="Unassembled WGS sequence"/>
</dbReference>
<sequence length="152" mass="16308">MQLDIFEHSRDVVLRNAAMDALRERDTGACAQAVATLAAEYSTDPLLPPWVSLCEVAFSDSEPDFARGRHGDPAGNQNTIAAAAHNVFGRRRKSGFRRFGPVGGGYCQVPVRFRQRGHCTQRHCYSMQGAGPDAAGRIEHRLVAAAASAAGG</sequence>
<proteinExistence type="predicted"/>
<evidence type="ECO:0000313" key="1">
    <source>
        <dbReference type="EMBL" id="MBK7422242.1"/>
    </source>
</evidence>
<gene>
    <name evidence="1" type="ORF">IPJ48_03615</name>
</gene>
<dbReference type="AlphaFoldDB" id="A0A9D7F580"/>
<comment type="caution">
    <text evidence="1">The sequence shown here is derived from an EMBL/GenBank/DDBJ whole genome shotgun (WGS) entry which is preliminary data.</text>
</comment>
<protein>
    <submittedName>
        <fullName evidence="1">Uncharacterized protein</fullName>
    </submittedName>
</protein>
<organism evidence="1 2">
    <name type="scientific">Candidatus Propionivibrio dominans</name>
    <dbReference type="NCBI Taxonomy" id="2954373"/>
    <lineage>
        <taxon>Bacteria</taxon>
        <taxon>Pseudomonadati</taxon>
        <taxon>Pseudomonadota</taxon>
        <taxon>Betaproteobacteria</taxon>
        <taxon>Rhodocyclales</taxon>
        <taxon>Rhodocyclaceae</taxon>
        <taxon>Propionivibrio</taxon>
    </lineage>
</organism>
<name>A0A9D7F580_9RHOO</name>
<accession>A0A9D7F580</accession>
<reference evidence="1" key="1">
    <citation type="submission" date="2020-10" db="EMBL/GenBank/DDBJ databases">
        <title>Connecting structure to function with the recovery of over 1000 high-quality activated sludge metagenome-assembled genomes encoding full-length rRNA genes using long-read sequencing.</title>
        <authorList>
            <person name="Singleton C.M."/>
            <person name="Petriglieri F."/>
            <person name="Kristensen J.M."/>
            <person name="Kirkegaard R.H."/>
            <person name="Michaelsen T.Y."/>
            <person name="Andersen M.H."/>
            <person name="Karst S.M."/>
            <person name="Dueholm M.S."/>
            <person name="Nielsen P.H."/>
            <person name="Albertsen M."/>
        </authorList>
    </citation>
    <scope>NUCLEOTIDE SEQUENCE</scope>
    <source>
        <strain evidence="1">EsbW_18-Q3-R4-48_MAXAC.044</strain>
    </source>
</reference>